<reference evidence="1 2" key="1">
    <citation type="journal article" date="2016" name="Sci. Rep.">
        <title>The genome sequence of the outbreeding globe artichoke constructed de novo incorporating a phase-aware low-pass sequencing strategy of F1 progeny.</title>
        <authorList>
            <person name="Scaglione D."/>
            <person name="Reyes-Chin-Wo S."/>
            <person name="Acquadro A."/>
            <person name="Froenicke L."/>
            <person name="Portis E."/>
            <person name="Beitel C."/>
            <person name="Tirone M."/>
            <person name="Mauro R."/>
            <person name="Lo Monaco A."/>
            <person name="Mauromicale G."/>
            <person name="Faccioli P."/>
            <person name="Cattivelli L."/>
            <person name="Rieseberg L."/>
            <person name="Michelmore R."/>
            <person name="Lanteri S."/>
        </authorList>
    </citation>
    <scope>NUCLEOTIDE SEQUENCE [LARGE SCALE GENOMIC DNA]</scope>
    <source>
        <strain evidence="1">2C</strain>
    </source>
</reference>
<dbReference type="AlphaFoldDB" id="A0A124SGJ0"/>
<dbReference type="EMBL" id="LEKV01001799">
    <property type="protein sequence ID" value="KVI06543.1"/>
    <property type="molecule type" value="Genomic_DNA"/>
</dbReference>
<evidence type="ECO:0000313" key="2">
    <source>
        <dbReference type="Proteomes" id="UP000243975"/>
    </source>
</evidence>
<protein>
    <submittedName>
        <fullName evidence="1">Uncharacterized protein</fullName>
    </submittedName>
</protein>
<dbReference type="OMA" id="LDSICWD"/>
<dbReference type="STRING" id="59895.A0A124SGJ0"/>
<dbReference type="Gramene" id="KVI06543">
    <property type="protein sequence ID" value="KVI06543"/>
    <property type="gene ID" value="Ccrd_015099"/>
</dbReference>
<gene>
    <name evidence="1" type="ORF">Ccrd_015099</name>
</gene>
<organism evidence="1 2">
    <name type="scientific">Cynara cardunculus var. scolymus</name>
    <name type="common">Globe artichoke</name>
    <name type="synonym">Cynara scolymus</name>
    <dbReference type="NCBI Taxonomy" id="59895"/>
    <lineage>
        <taxon>Eukaryota</taxon>
        <taxon>Viridiplantae</taxon>
        <taxon>Streptophyta</taxon>
        <taxon>Embryophyta</taxon>
        <taxon>Tracheophyta</taxon>
        <taxon>Spermatophyta</taxon>
        <taxon>Magnoliopsida</taxon>
        <taxon>eudicotyledons</taxon>
        <taxon>Gunneridae</taxon>
        <taxon>Pentapetalae</taxon>
        <taxon>asterids</taxon>
        <taxon>campanulids</taxon>
        <taxon>Asterales</taxon>
        <taxon>Asteraceae</taxon>
        <taxon>Carduoideae</taxon>
        <taxon>Cardueae</taxon>
        <taxon>Carduinae</taxon>
        <taxon>Cynara</taxon>
    </lineage>
</organism>
<comment type="caution">
    <text evidence="1">The sequence shown here is derived from an EMBL/GenBank/DDBJ whole genome shotgun (WGS) entry which is preliminary data.</text>
</comment>
<keyword evidence="2" id="KW-1185">Reference proteome</keyword>
<proteinExistence type="predicted"/>
<sequence length="84" mass="9576">MRKNCTCLKLLAKEDKMHHLSCKQLEKIIDKITSIFTAIESARPRGESGILALCSLHQCMEKCKLLLHHCSESSKLYLVYINVS</sequence>
<accession>A0A124SGJ0</accession>
<dbReference type="Proteomes" id="UP000243975">
    <property type="component" value="Unassembled WGS sequence"/>
</dbReference>
<name>A0A124SGJ0_CYNCS</name>
<evidence type="ECO:0000313" key="1">
    <source>
        <dbReference type="EMBL" id="KVI06543.1"/>
    </source>
</evidence>